<name>A0A1E4RQV1_9ASCO</name>
<dbReference type="SUPFAM" id="SSF50129">
    <property type="entry name" value="GroES-like"/>
    <property type="match status" value="1"/>
</dbReference>
<keyword evidence="4 6" id="KW-0862">Zinc</keyword>
<keyword evidence="3 6" id="KW-0479">Metal-binding</keyword>
<evidence type="ECO:0000259" key="7">
    <source>
        <dbReference type="Pfam" id="PF00107"/>
    </source>
</evidence>
<evidence type="ECO:0000256" key="6">
    <source>
        <dbReference type="RuleBase" id="RU361277"/>
    </source>
</evidence>
<dbReference type="STRING" id="984485.A0A1E4RQV1"/>
<accession>A0A1E4RQV1</accession>
<keyword evidence="10" id="KW-1185">Reference proteome</keyword>
<evidence type="ECO:0000313" key="10">
    <source>
        <dbReference type="Proteomes" id="UP000095085"/>
    </source>
</evidence>
<evidence type="ECO:0000313" key="9">
    <source>
        <dbReference type="EMBL" id="ODV69660.1"/>
    </source>
</evidence>
<dbReference type="Pfam" id="PF08240">
    <property type="entry name" value="ADH_N"/>
    <property type="match status" value="1"/>
</dbReference>
<dbReference type="PROSITE" id="PS00059">
    <property type="entry name" value="ADH_ZINC"/>
    <property type="match status" value="1"/>
</dbReference>
<dbReference type="InterPro" id="IPR011032">
    <property type="entry name" value="GroES-like_sf"/>
</dbReference>
<proteinExistence type="inferred from homology"/>
<organism evidence="9 10">
    <name type="scientific">Hyphopichia burtonii NRRL Y-1933</name>
    <dbReference type="NCBI Taxonomy" id="984485"/>
    <lineage>
        <taxon>Eukaryota</taxon>
        <taxon>Fungi</taxon>
        <taxon>Dikarya</taxon>
        <taxon>Ascomycota</taxon>
        <taxon>Saccharomycotina</taxon>
        <taxon>Pichiomycetes</taxon>
        <taxon>Debaryomycetaceae</taxon>
        <taxon>Hyphopichia</taxon>
    </lineage>
</organism>
<dbReference type="GO" id="GO:0008270">
    <property type="term" value="F:zinc ion binding"/>
    <property type="evidence" value="ECO:0007669"/>
    <property type="project" value="InterPro"/>
</dbReference>
<dbReference type="RefSeq" id="XP_020078727.1">
    <property type="nucleotide sequence ID" value="XM_020219941.1"/>
</dbReference>
<dbReference type="SUPFAM" id="SSF51735">
    <property type="entry name" value="NAD(P)-binding Rossmann-fold domains"/>
    <property type="match status" value="1"/>
</dbReference>
<dbReference type="InterPro" id="IPR013149">
    <property type="entry name" value="ADH-like_C"/>
</dbReference>
<protein>
    <submittedName>
        <fullName evidence="9">GroES-like protein</fullName>
    </submittedName>
</protein>
<dbReference type="PANTHER" id="PTHR43161:SF23">
    <property type="entry name" value="(R,R)-BUTANEDIOL DEHYDROGENASE-RELATED"/>
    <property type="match status" value="1"/>
</dbReference>
<feature type="domain" description="Alcohol dehydrogenase-like C-terminal" evidence="7">
    <location>
        <begin position="196"/>
        <end position="333"/>
    </location>
</feature>
<dbReference type="GO" id="GO:0005737">
    <property type="term" value="C:cytoplasm"/>
    <property type="evidence" value="ECO:0007669"/>
    <property type="project" value="TreeGrafter"/>
</dbReference>
<dbReference type="GO" id="GO:0000721">
    <property type="term" value="F:(R,R)-butanediol dehydrogenase activity"/>
    <property type="evidence" value="ECO:0007669"/>
    <property type="project" value="TreeGrafter"/>
</dbReference>
<evidence type="ECO:0000256" key="1">
    <source>
        <dbReference type="ARBA" id="ARBA00001947"/>
    </source>
</evidence>
<evidence type="ECO:0000256" key="4">
    <source>
        <dbReference type="ARBA" id="ARBA00022833"/>
    </source>
</evidence>
<comment type="similarity">
    <text evidence="2 6">Belongs to the zinc-containing alcohol dehydrogenase family.</text>
</comment>
<feature type="domain" description="Alcohol dehydrogenase-like N-terminal" evidence="8">
    <location>
        <begin position="26"/>
        <end position="155"/>
    </location>
</feature>
<dbReference type="OrthoDB" id="5363962at2759"/>
<dbReference type="Pfam" id="PF00107">
    <property type="entry name" value="ADH_zinc_N"/>
    <property type="match status" value="1"/>
</dbReference>
<dbReference type="InterPro" id="IPR013154">
    <property type="entry name" value="ADH-like_N"/>
</dbReference>
<keyword evidence="5" id="KW-0560">Oxidoreductase</keyword>
<dbReference type="InterPro" id="IPR036291">
    <property type="entry name" value="NAD(P)-bd_dom_sf"/>
</dbReference>
<dbReference type="GO" id="GO:0034079">
    <property type="term" value="P:butanediol biosynthetic process"/>
    <property type="evidence" value="ECO:0007669"/>
    <property type="project" value="TreeGrafter"/>
</dbReference>
<sequence length="392" mass="42900">MKAIIYNGNRDIEYTTTHEIPKINHPTEVKIKIDYCGICGSDLHEYLDGPIFMAPEKNSITNAPSKGQIMGHEMSGTIVEVGDRVENLLIGQSVVVEALSSCNDKFRYNNQSSKCSACIDGIYNNCDEIAFNGLGLCDGGFSEYAIVGQEHVVPYDHTKIPASIAALAEPLSVSWHAVRSSGFNSNFQALVLGAGPIGLATILALKAQVDNLNQIVVMEPALARRKLAEKFGVTTFDPSSYSANDVDEIVTHLKKLSPDGFGFHRSFDCSGIPLTFNVALNALRTGGKTTQLAIWPNRPIDFYPMSVVLHSTSITGSLSYIRKDFEQVLEALSKNTIPLQDAKQLITAVVSIDKGIEKGWLELLANKNKHIKILITPKENMEMITSIQNKVE</sequence>
<dbReference type="AlphaFoldDB" id="A0A1E4RQV1"/>
<dbReference type="Proteomes" id="UP000095085">
    <property type="component" value="Unassembled WGS sequence"/>
</dbReference>
<dbReference type="GeneID" id="30994491"/>
<gene>
    <name evidence="9" type="ORF">HYPBUDRAFT_146060</name>
</gene>
<reference evidence="10" key="1">
    <citation type="submission" date="2016-05" db="EMBL/GenBank/DDBJ databases">
        <title>Comparative genomics of biotechnologically important yeasts.</title>
        <authorList>
            <consortium name="DOE Joint Genome Institute"/>
            <person name="Riley R."/>
            <person name="Haridas S."/>
            <person name="Wolfe K.H."/>
            <person name="Lopes M.R."/>
            <person name="Hittinger C.T."/>
            <person name="Goker M."/>
            <person name="Salamov A."/>
            <person name="Wisecaver J."/>
            <person name="Long T.M."/>
            <person name="Aerts A.L."/>
            <person name="Barry K."/>
            <person name="Choi C."/>
            <person name="Clum A."/>
            <person name="Coughlan A.Y."/>
            <person name="Deshpande S."/>
            <person name="Douglass A.P."/>
            <person name="Hanson S.J."/>
            <person name="Klenk H.-P."/>
            <person name="Labutti K."/>
            <person name="Lapidus A."/>
            <person name="Lindquist E."/>
            <person name="Lipzen A."/>
            <person name="Meier-Kolthoff J.P."/>
            <person name="Ohm R.A."/>
            <person name="Otillar R.P."/>
            <person name="Pangilinan J."/>
            <person name="Peng Y."/>
            <person name="Rokas A."/>
            <person name="Rosa C.A."/>
            <person name="Scheuner C."/>
            <person name="Sibirny A.A."/>
            <person name="Slot J.C."/>
            <person name="Stielow J.B."/>
            <person name="Sun H."/>
            <person name="Kurtzman C.P."/>
            <person name="Blackwell M."/>
            <person name="Grigoriev I.V."/>
            <person name="Jeffries T.W."/>
        </authorList>
    </citation>
    <scope>NUCLEOTIDE SEQUENCE [LARGE SCALE GENOMIC DNA]</scope>
    <source>
        <strain evidence="10">NRRL Y-1933</strain>
    </source>
</reference>
<dbReference type="PANTHER" id="PTHR43161">
    <property type="entry name" value="SORBITOL DEHYDROGENASE"/>
    <property type="match status" value="1"/>
</dbReference>
<evidence type="ECO:0000256" key="2">
    <source>
        <dbReference type="ARBA" id="ARBA00008072"/>
    </source>
</evidence>
<dbReference type="EMBL" id="KV454538">
    <property type="protein sequence ID" value="ODV69660.1"/>
    <property type="molecule type" value="Genomic_DNA"/>
</dbReference>
<comment type="cofactor">
    <cofactor evidence="1 6">
        <name>Zn(2+)</name>
        <dbReference type="ChEBI" id="CHEBI:29105"/>
    </cofactor>
</comment>
<dbReference type="Gene3D" id="3.90.180.10">
    <property type="entry name" value="Medium-chain alcohol dehydrogenases, catalytic domain"/>
    <property type="match status" value="1"/>
</dbReference>
<dbReference type="Gene3D" id="3.40.50.720">
    <property type="entry name" value="NAD(P)-binding Rossmann-like Domain"/>
    <property type="match status" value="1"/>
</dbReference>
<evidence type="ECO:0000256" key="3">
    <source>
        <dbReference type="ARBA" id="ARBA00022723"/>
    </source>
</evidence>
<dbReference type="InterPro" id="IPR002328">
    <property type="entry name" value="ADH_Zn_CS"/>
</dbReference>
<dbReference type="CDD" id="cd08233">
    <property type="entry name" value="butanediol_DH_like"/>
    <property type="match status" value="1"/>
</dbReference>
<evidence type="ECO:0000256" key="5">
    <source>
        <dbReference type="ARBA" id="ARBA00023002"/>
    </source>
</evidence>
<evidence type="ECO:0000259" key="8">
    <source>
        <dbReference type="Pfam" id="PF08240"/>
    </source>
</evidence>